<name>A0ABP0WCH7_9BRYO</name>
<proteinExistence type="predicted"/>
<evidence type="ECO:0000313" key="2">
    <source>
        <dbReference type="EMBL" id="CAK9263070.1"/>
    </source>
</evidence>
<accession>A0ABP0WCH7</accession>
<evidence type="ECO:0000313" key="3">
    <source>
        <dbReference type="Proteomes" id="UP001497444"/>
    </source>
</evidence>
<feature type="compositionally biased region" description="Polar residues" evidence="1">
    <location>
        <begin position="136"/>
        <end position="205"/>
    </location>
</feature>
<feature type="region of interest" description="Disordered" evidence="1">
    <location>
        <begin position="1"/>
        <end position="47"/>
    </location>
</feature>
<organism evidence="2 3">
    <name type="scientific">Sphagnum jensenii</name>
    <dbReference type="NCBI Taxonomy" id="128206"/>
    <lineage>
        <taxon>Eukaryota</taxon>
        <taxon>Viridiplantae</taxon>
        <taxon>Streptophyta</taxon>
        <taxon>Embryophyta</taxon>
        <taxon>Bryophyta</taxon>
        <taxon>Sphagnophytina</taxon>
        <taxon>Sphagnopsida</taxon>
        <taxon>Sphagnales</taxon>
        <taxon>Sphagnaceae</taxon>
        <taxon>Sphagnum</taxon>
    </lineage>
</organism>
<protein>
    <submittedName>
        <fullName evidence="2">Uncharacterized protein</fullName>
    </submittedName>
</protein>
<feature type="region of interest" description="Disordered" evidence="1">
    <location>
        <begin position="93"/>
        <end position="205"/>
    </location>
</feature>
<dbReference type="Proteomes" id="UP001497444">
    <property type="component" value="Chromosome 15"/>
</dbReference>
<feature type="compositionally biased region" description="Polar residues" evidence="1">
    <location>
        <begin position="17"/>
        <end position="34"/>
    </location>
</feature>
<feature type="compositionally biased region" description="Low complexity" evidence="1">
    <location>
        <begin position="103"/>
        <end position="135"/>
    </location>
</feature>
<gene>
    <name evidence="2" type="ORF">CSSPJE1EN1_LOCUS8548</name>
</gene>
<reference evidence="2" key="1">
    <citation type="submission" date="2024-02" db="EMBL/GenBank/DDBJ databases">
        <authorList>
            <consortium name="ELIXIR-Norway"/>
            <consortium name="Elixir Norway"/>
        </authorList>
    </citation>
    <scope>NUCLEOTIDE SEQUENCE</scope>
</reference>
<dbReference type="EMBL" id="OZ020110">
    <property type="protein sequence ID" value="CAK9263070.1"/>
    <property type="molecule type" value="Genomic_DNA"/>
</dbReference>
<sequence length="205" mass="20457">MSFFQDLEGLASGGGNNTNTQAPGTTDASGNDPNTQQLLSSTESLLNAAKGQGNVSNAQLADDAGTLLQGVDNYAKLNNTPYGNYFQDAAGYLQKFGGGSGADGDPATGAPAPTGGNTKTPPATGGGAAADPNANYSDPSQNAADPNSNYSDPSQNAGDPNSNYSDPSQNAADPNANYSDPSGQSTSDQYSDPNASGGADQSSSW</sequence>
<feature type="compositionally biased region" description="Low complexity" evidence="1">
    <location>
        <begin position="35"/>
        <end position="46"/>
    </location>
</feature>
<evidence type="ECO:0000256" key="1">
    <source>
        <dbReference type="SAM" id="MobiDB-lite"/>
    </source>
</evidence>
<keyword evidence="3" id="KW-1185">Reference proteome</keyword>